<accession>A0A2G5B1I5</accession>
<dbReference type="EMBL" id="KZ303561">
    <property type="protein sequence ID" value="PIA12875.1"/>
    <property type="molecule type" value="Genomic_DNA"/>
</dbReference>
<feature type="domain" description="ABC transporter" evidence="3">
    <location>
        <begin position="15"/>
        <end position="111"/>
    </location>
</feature>
<evidence type="ECO:0000313" key="5">
    <source>
        <dbReference type="Proteomes" id="UP000242474"/>
    </source>
</evidence>
<evidence type="ECO:0000313" key="4">
    <source>
        <dbReference type="EMBL" id="PIA12875.1"/>
    </source>
</evidence>
<keyword evidence="1" id="KW-0547">Nucleotide-binding</keyword>
<evidence type="ECO:0000256" key="2">
    <source>
        <dbReference type="ARBA" id="ARBA00022840"/>
    </source>
</evidence>
<dbReference type="GO" id="GO:0016020">
    <property type="term" value="C:membrane"/>
    <property type="evidence" value="ECO:0007669"/>
    <property type="project" value="TreeGrafter"/>
</dbReference>
<dbReference type="Gene3D" id="3.40.50.300">
    <property type="entry name" value="P-loop containing nucleotide triphosphate hydrolases"/>
    <property type="match status" value="1"/>
</dbReference>
<keyword evidence="5" id="KW-1185">Reference proteome</keyword>
<proteinExistence type="predicted"/>
<keyword evidence="4" id="KW-0378">Hydrolase</keyword>
<evidence type="ECO:0000259" key="3">
    <source>
        <dbReference type="Pfam" id="PF00005"/>
    </source>
</evidence>
<feature type="non-terminal residue" evidence="4">
    <location>
        <position position="1"/>
    </location>
</feature>
<dbReference type="Proteomes" id="UP000242474">
    <property type="component" value="Unassembled WGS sequence"/>
</dbReference>
<dbReference type="PANTHER" id="PTHR24223">
    <property type="entry name" value="ATP-BINDING CASSETTE SUB-FAMILY C"/>
    <property type="match status" value="1"/>
</dbReference>
<protein>
    <submittedName>
        <fullName evidence="4">P-loop containing nucleoside triphosphate hydrolase protein</fullName>
    </submittedName>
</protein>
<dbReference type="Pfam" id="PF00005">
    <property type="entry name" value="ABC_tran"/>
    <property type="match status" value="1"/>
</dbReference>
<dbReference type="OrthoDB" id="6500128at2759"/>
<organism evidence="4 5">
    <name type="scientific">Coemansia reversa (strain ATCC 12441 / NRRL 1564)</name>
    <dbReference type="NCBI Taxonomy" id="763665"/>
    <lineage>
        <taxon>Eukaryota</taxon>
        <taxon>Fungi</taxon>
        <taxon>Fungi incertae sedis</taxon>
        <taxon>Zoopagomycota</taxon>
        <taxon>Kickxellomycotina</taxon>
        <taxon>Kickxellomycetes</taxon>
        <taxon>Kickxellales</taxon>
        <taxon>Kickxellaceae</taxon>
        <taxon>Coemansia</taxon>
    </lineage>
</organism>
<evidence type="ECO:0000256" key="1">
    <source>
        <dbReference type="ARBA" id="ARBA00022741"/>
    </source>
</evidence>
<dbReference type="GO" id="GO:0042626">
    <property type="term" value="F:ATPase-coupled transmembrane transporter activity"/>
    <property type="evidence" value="ECO:0007669"/>
    <property type="project" value="TreeGrafter"/>
</dbReference>
<dbReference type="STRING" id="763665.A0A2G5B1I5"/>
<reference evidence="4 5" key="1">
    <citation type="journal article" date="2015" name="Genome Biol. Evol.">
        <title>Phylogenomic analyses indicate that early fungi evolved digesting cell walls of algal ancestors of land plants.</title>
        <authorList>
            <person name="Chang Y."/>
            <person name="Wang S."/>
            <person name="Sekimoto S."/>
            <person name="Aerts A.L."/>
            <person name="Choi C."/>
            <person name="Clum A."/>
            <person name="LaButti K.M."/>
            <person name="Lindquist E.A."/>
            <person name="Yee Ngan C."/>
            <person name="Ohm R.A."/>
            <person name="Salamov A.A."/>
            <person name="Grigoriev I.V."/>
            <person name="Spatafora J.W."/>
            <person name="Berbee M.L."/>
        </authorList>
    </citation>
    <scope>NUCLEOTIDE SEQUENCE [LARGE SCALE GENOMIC DNA]</scope>
    <source>
        <strain evidence="4 5">NRRL 1564</strain>
    </source>
</reference>
<dbReference type="InterPro" id="IPR050173">
    <property type="entry name" value="ABC_transporter_C-like"/>
</dbReference>
<keyword evidence="2" id="KW-0067">ATP-binding</keyword>
<gene>
    <name evidence="4" type="ORF">COEREDRAFT_33737</name>
</gene>
<dbReference type="GO" id="GO:0005524">
    <property type="term" value="F:ATP binding"/>
    <property type="evidence" value="ECO:0007669"/>
    <property type="project" value="UniProtKB-KW"/>
</dbReference>
<feature type="non-terminal residue" evidence="4">
    <location>
        <position position="116"/>
    </location>
</feature>
<dbReference type="InterPro" id="IPR027417">
    <property type="entry name" value="P-loop_NTPase"/>
</dbReference>
<dbReference type="InterPro" id="IPR003439">
    <property type="entry name" value="ABC_transporter-like_ATP-bd"/>
</dbReference>
<name>A0A2G5B1I5_COERN</name>
<sequence>ALLGEMEHYSFATSNKSMPVMNGRIAYVSQTPWLMNGTIRENITFGRAYDSHWFGVVVDLCELQHDLDCWQLGDQTLVGSNGMTISGGQRMRVALARAVYSRASIYLLDDVLAAVD</sequence>
<dbReference type="PANTHER" id="PTHR24223:SF399">
    <property type="entry name" value="ABC TRANSPORTER ATNG"/>
    <property type="match status" value="1"/>
</dbReference>
<dbReference type="SUPFAM" id="SSF52540">
    <property type="entry name" value="P-loop containing nucleoside triphosphate hydrolases"/>
    <property type="match status" value="1"/>
</dbReference>
<dbReference type="AlphaFoldDB" id="A0A2G5B1I5"/>
<dbReference type="GO" id="GO:0016887">
    <property type="term" value="F:ATP hydrolysis activity"/>
    <property type="evidence" value="ECO:0007669"/>
    <property type="project" value="InterPro"/>
</dbReference>